<proteinExistence type="predicted"/>
<evidence type="ECO:0000256" key="1">
    <source>
        <dbReference type="ARBA" id="ARBA00022737"/>
    </source>
</evidence>
<dbReference type="InterPro" id="IPR056693">
    <property type="entry name" value="DUF7791"/>
</dbReference>
<comment type="caution">
    <text evidence="4">The sequence shown here is derived from an EMBL/GenBank/DDBJ whole genome shotgun (WGS) entry which is preliminary data.</text>
</comment>
<sequence length="1037" mass="117632">MAEAISAFGLAASILQVIDFSSNVVAKFWKFYRTTSDRSNECPDINSINSDLCRIVKDLQSSSDTSNNDAPLWKLARECQTAAEELQKILQSLLVAHSTTTSRKWNALKAAFRAVWKDEEIQSLRDRLERFKSQLILNLLCSIRESAQSSVEQQKELLQQMKAIQLNTDQIGSSVECLNTELLDSDGLGSLLLDFVTAKVASPNRRETNQWLRSEVVAAICRDSQDAAVVEHSSPSIPSWRENRLKDLFLTQLRYTLMEDREERIAEAYGNTFRWVFEDTTGDRQKWSNFKDWLAQGSGKSTLIKYICHEDTEMELTGEDSCAVLPMRCSRYLRQWARNCRLITAKFFFWNSGTALRMTQAGLFRTILAQILDQAPDVTAMAMPKRWEALCLFGEHTTLNHDWTEQELRNSLLSVTRALQHDTRLCLFVDGLDEFDGNHNSLISLFKEICATSSVKLCVASRPWVIFEDGFKHKPSLRLQDLTYPDIKLYISSHFIDDEGFALLLQRERAYAEQLIENIIEKAAGVFLWVTLVVTSLLRGMGHGDRISDLQTRLDALPPELEQLYDKMLYSLDPFYLEHAAQYFQLIRTTLHPLKVLSLGYADEEHSWSAAIMRPVSPITTSEATLLHETMRRRINSRCKGLLEISAAEKYIFQGLKRQDGTVSTEDNQELQHCTVQYLHRTVKDYIESDGAQKMLNSAIKSPYDPHLHLCASTLATLKTDQPITILDVHAGRFWGYVEEFLYHASRILPTNSLQMVEMMDDLNGTCACLARRKADEPSIVAYRDCKLLESGQWLALQHEGTLLGASSAHFLSLAVCYGIVGYVERRASKGCLVQTIEFRDTSKDSLSDGGVRNKNTPALVKAKINLHGRSELGELHHVHSLLLDAINRPTWKERLIVPTWKEHLTVPDPVMVACLLRKGANPNFPFLSGTVWDAVLRAVRAAIPYGLIHDTKLTWLQIVKMLLEFGAGEFVKFQRSKLLLDLEKVIQSAHLSARGLPLDFSGHWTSFCRDVGINKWPAPNQPYSITISTRGTVEAW</sequence>
<accession>A0A9P4I6P4</accession>
<dbReference type="EMBL" id="ML978130">
    <property type="protein sequence ID" value="KAF2095990.1"/>
    <property type="molecule type" value="Genomic_DNA"/>
</dbReference>
<reference evidence="4" key="1">
    <citation type="journal article" date="2020" name="Stud. Mycol.">
        <title>101 Dothideomycetes genomes: a test case for predicting lifestyles and emergence of pathogens.</title>
        <authorList>
            <person name="Haridas S."/>
            <person name="Albert R."/>
            <person name="Binder M."/>
            <person name="Bloem J."/>
            <person name="Labutti K."/>
            <person name="Salamov A."/>
            <person name="Andreopoulos B."/>
            <person name="Baker S."/>
            <person name="Barry K."/>
            <person name="Bills G."/>
            <person name="Bluhm B."/>
            <person name="Cannon C."/>
            <person name="Castanera R."/>
            <person name="Culley D."/>
            <person name="Daum C."/>
            <person name="Ezra D."/>
            <person name="Gonzalez J."/>
            <person name="Henrissat B."/>
            <person name="Kuo A."/>
            <person name="Liang C."/>
            <person name="Lipzen A."/>
            <person name="Lutzoni F."/>
            <person name="Magnuson J."/>
            <person name="Mondo S."/>
            <person name="Nolan M."/>
            <person name="Ohm R."/>
            <person name="Pangilinan J."/>
            <person name="Park H.-J."/>
            <person name="Ramirez L."/>
            <person name="Alfaro M."/>
            <person name="Sun H."/>
            <person name="Tritt A."/>
            <person name="Yoshinaga Y."/>
            <person name="Zwiers L.-H."/>
            <person name="Turgeon B."/>
            <person name="Goodwin S."/>
            <person name="Spatafora J."/>
            <person name="Crous P."/>
            <person name="Grigoriev I."/>
        </authorList>
    </citation>
    <scope>NUCLEOTIDE SEQUENCE</scope>
    <source>
        <strain evidence="4">CBS 133067</strain>
    </source>
</reference>
<gene>
    <name evidence="4" type="ORF">NA57DRAFT_59051</name>
</gene>
<dbReference type="PANTHER" id="PTHR10039:SF5">
    <property type="entry name" value="NACHT DOMAIN-CONTAINING PROTEIN"/>
    <property type="match status" value="1"/>
</dbReference>
<feature type="domain" description="DUF7791" evidence="3">
    <location>
        <begin position="571"/>
        <end position="723"/>
    </location>
</feature>
<dbReference type="SUPFAM" id="SSF52540">
    <property type="entry name" value="P-loop containing nucleoside triphosphate hydrolases"/>
    <property type="match status" value="1"/>
</dbReference>
<evidence type="ECO:0000259" key="3">
    <source>
        <dbReference type="Pfam" id="PF25053"/>
    </source>
</evidence>
<dbReference type="Pfam" id="PF24883">
    <property type="entry name" value="NPHP3_N"/>
    <property type="match status" value="1"/>
</dbReference>
<dbReference type="Gene3D" id="3.40.50.300">
    <property type="entry name" value="P-loop containing nucleotide triphosphate hydrolases"/>
    <property type="match status" value="1"/>
</dbReference>
<name>A0A9P4I6P4_9PEZI</name>
<dbReference type="Proteomes" id="UP000799772">
    <property type="component" value="Unassembled WGS sequence"/>
</dbReference>
<protein>
    <recommendedName>
        <fullName evidence="6">NACHT domain-containing protein</fullName>
    </recommendedName>
</protein>
<dbReference type="InterPro" id="IPR027417">
    <property type="entry name" value="P-loop_NTPase"/>
</dbReference>
<evidence type="ECO:0000259" key="2">
    <source>
        <dbReference type="Pfam" id="PF24883"/>
    </source>
</evidence>
<evidence type="ECO:0000313" key="5">
    <source>
        <dbReference type="Proteomes" id="UP000799772"/>
    </source>
</evidence>
<dbReference type="AlphaFoldDB" id="A0A9P4I6P4"/>
<organism evidence="4 5">
    <name type="scientific">Rhizodiscina lignyota</name>
    <dbReference type="NCBI Taxonomy" id="1504668"/>
    <lineage>
        <taxon>Eukaryota</taxon>
        <taxon>Fungi</taxon>
        <taxon>Dikarya</taxon>
        <taxon>Ascomycota</taxon>
        <taxon>Pezizomycotina</taxon>
        <taxon>Dothideomycetes</taxon>
        <taxon>Pleosporomycetidae</taxon>
        <taxon>Aulographales</taxon>
        <taxon>Rhizodiscinaceae</taxon>
        <taxon>Rhizodiscina</taxon>
    </lineage>
</organism>
<evidence type="ECO:0008006" key="6">
    <source>
        <dbReference type="Google" id="ProtNLM"/>
    </source>
</evidence>
<keyword evidence="5" id="KW-1185">Reference proteome</keyword>
<evidence type="ECO:0000313" key="4">
    <source>
        <dbReference type="EMBL" id="KAF2095990.1"/>
    </source>
</evidence>
<dbReference type="Pfam" id="PF25053">
    <property type="entry name" value="DUF7791"/>
    <property type="match status" value="1"/>
</dbReference>
<dbReference type="PANTHER" id="PTHR10039">
    <property type="entry name" value="AMELOGENIN"/>
    <property type="match status" value="1"/>
</dbReference>
<dbReference type="InterPro" id="IPR056884">
    <property type="entry name" value="NPHP3-like_N"/>
</dbReference>
<keyword evidence="1" id="KW-0677">Repeat</keyword>
<dbReference type="OrthoDB" id="443402at2759"/>
<feature type="domain" description="Nephrocystin 3-like N-terminal" evidence="2">
    <location>
        <begin position="272"/>
        <end position="462"/>
    </location>
</feature>